<keyword evidence="1" id="KW-0479">Metal-binding</keyword>
<evidence type="ECO:0000259" key="2">
    <source>
        <dbReference type="PROSITE" id="PS50158"/>
    </source>
</evidence>
<protein>
    <submittedName>
        <fullName evidence="3">Transposable element Tc1 transposase</fullName>
    </submittedName>
</protein>
<dbReference type="EMBL" id="BPLR01000854">
    <property type="protein sequence ID" value="GIY97910.1"/>
    <property type="molecule type" value="Genomic_DNA"/>
</dbReference>
<organism evidence="3 4">
    <name type="scientific">Caerostris extrusa</name>
    <name type="common">Bark spider</name>
    <name type="synonym">Caerostris bankana</name>
    <dbReference type="NCBI Taxonomy" id="172846"/>
    <lineage>
        <taxon>Eukaryota</taxon>
        <taxon>Metazoa</taxon>
        <taxon>Ecdysozoa</taxon>
        <taxon>Arthropoda</taxon>
        <taxon>Chelicerata</taxon>
        <taxon>Arachnida</taxon>
        <taxon>Araneae</taxon>
        <taxon>Araneomorphae</taxon>
        <taxon>Entelegynae</taxon>
        <taxon>Araneoidea</taxon>
        <taxon>Araneidae</taxon>
        <taxon>Caerostris</taxon>
    </lineage>
</organism>
<keyword evidence="4" id="KW-1185">Reference proteome</keyword>
<proteinExistence type="predicted"/>
<dbReference type="InterPro" id="IPR001878">
    <property type="entry name" value="Znf_CCHC"/>
</dbReference>
<dbReference type="AlphaFoldDB" id="A0AAV4XUQ2"/>
<dbReference type="Proteomes" id="UP001054945">
    <property type="component" value="Unassembled WGS sequence"/>
</dbReference>
<name>A0AAV4XUQ2_CAEEX</name>
<dbReference type="GO" id="GO:0003676">
    <property type="term" value="F:nucleic acid binding"/>
    <property type="evidence" value="ECO:0007669"/>
    <property type="project" value="InterPro"/>
</dbReference>
<dbReference type="PROSITE" id="PS50158">
    <property type="entry name" value="ZF_CCHC"/>
    <property type="match status" value="1"/>
</dbReference>
<dbReference type="PANTHER" id="PTHR47331:SF1">
    <property type="entry name" value="GAG-LIKE PROTEIN"/>
    <property type="match status" value="1"/>
</dbReference>
<dbReference type="PANTHER" id="PTHR47331">
    <property type="entry name" value="PHD-TYPE DOMAIN-CONTAINING PROTEIN"/>
    <property type="match status" value="1"/>
</dbReference>
<accession>A0AAV4XUQ2</accession>
<gene>
    <name evidence="3" type="primary">X975_22733</name>
    <name evidence="3" type="ORF">CEXT_468091</name>
</gene>
<keyword evidence="1" id="KW-0863">Zinc-finger</keyword>
<dbReference type="GO" id="GO:0008270">
    <property type="term" value="F:zinc ion binding"/>
    <property type="evidence" value="ECO:0007669"/>
    <property type="project" value="UniProtKB-KW"/>
</dbReference>
<evidence type="ECO:0000313" key="3">
    <source>
        <dbReference type="EMBL" id="GIY97910.1"/>
    </source>
</evidence>
<evidence type="ECO:0000256" key="1">
    <source>
        <dbReference type="PROSITE-ProRule" id="PRU00047"/>
    </source>
</evidence>
<comment type="caution">
    <text evidence="3">The sequence shown here is derived from an EMBL/GenBank/DDBJ whole genome shotgun (WGS) entry which is preliminary data.</text>
</comment>
<reference evidence="3 4" key="1">
    <citation type="submission" date="2021-06" db="EMBL/GenBank/DDBJ databases">
        <title>Caerostris extrusa draft genome.</title>
        <authorList>
            <person name="Kono N."/>
            <person name="Arakawa K."/>
        </authorList>
    </citation>
    <scope>NUCLEOTIDE SEQUENCE [LARGE SCALE GENOMIC DNA]</scope>
</reference>
<sequence length="231" mass="27008">MIMVSWMPRSWVAFWRQFCRIDEEEIEILKAWDRYRLNREVKEDSILTKENVLENLMCLLRHEVEGEEHRVLAETTFVNGMKRKDTHKPVHKDEPTAATLIANSSAGKNNCVFCDHSHPSQECQKISSINYDDRKEQVMCKRCCFVCLKPGHIAKKCHSNIRCMICERRDYVLLCPDLRKGNSSLPKSKVADEEAKSTEILLTNLPSEYVIYLKTIIVRLRHQGKKSVFEH</sequence>
<keyword evidence="1" id="KW-0862">Zinc</keyword>
<feature type="domain" description="CCHC-type" evidence="2">
    <location>
        <begin position="144"/>
        <end position="157"/>
    </location>
</feature>
<evidence type="ECO:0000313" key="4">
    <source>
        <dbReference type="Proteomes" id="UP001054945"/>
    </source>
</evidence>